<dbReference type="GO" id="GO:0003676">
    <property type="term" value="F:nucleic acid binding"/>
    <property type="evidence" value="ECO:0007669"/>
    <property type="project" value="InterPro"/>
</dbReference>
<gene>
    <name evidence="2" type="ORF">F6R98_16470</name>
</gene>
<dbReference type="Pfam" id="PF13333">
    <property type="entry name" value="rve_2"/>
    <property type="match status" value="1"/>
</dbReference>
<dbReference type="InterPro" id="IPR050900">
    <property type="entry name" value="Transposase_IS3/IS150/IS904"/>
</dbReference>
<dbReference type="Gene3D" id="3.30.420.10">
    <property type="entry name" value="Ribonuclease H-like superfamily/Ribonuclease H"/>
    <property type="match status" value="1"/>
</dbReference>
<dbReference type="Pfam" id="PF00665">
    <property type="entry name" value="rve"/>
    <property type="match status" value="1"/>
</dbReference>
<dbReference type="OrthoDB" id="5573356at2"/>
<sequence>MAEHMRTALVNGAFLMAAWKRKPEKGLIWHTDRGSQYASESHRMLLKQYGVRQSMSRKGNCRDNAVAESFFHTLKTELIYQENYKTREQAKHI</sequence>
<proteinExistence type="predicted"/>
<keyword evidence="3" id="KW-1185">Reference proteome</keyword>
<evidence type="ECO:0000313" key="3">
    <source>
        <dbReference type="Proteomes" id="UP000325755"/>
    </source>
</evidence>
<dbReference type="KEGG" id="mmob:F6R98_16470"/>
<dbReference type="InterPro" id="IPR001584">
    <property type="entry name" value="Integrase_cat-core"/>
</dbReference>
<reference evidence="2 3" key="1">
    <citation type="submission" date="2019-09" db="EMBL/GenBank/DDBJ databases">
        <title>Ecophysiology of the spiral-shaped methanotroph Methylospira mobilis as revealed by the complete genome sequence.</title>
        <authorList>
            <person name="Oshkin I.Y."/>
            <person name="Dedysh S.N."/>
            <person name="Miroshnikov K."/>
            <person name="Danilova O.V."/>
            <person name="Hakobyan A."/>
            <person name="Liesack W."/>
        </authorList>
    </citation>
    <scope>NUCLEOTIDE SEQUENCE [LARGE SCALE GENOMIC DNA]</scope>
    <source>
        <strain evidence="2 3">Shm1</strain>
    </source>
</reference>
<dbReference type="PANTHER" id="PTHR46889">
    <property type="entry name" value="TRANSPOSASE INSF FOR INSERTION SEQUENCE IS3B-RELATED"/>
    <property type="match status" value="1"/>
</dbReference>
<dbReference type="GO" id="GO:0015074">
    <property type="term" value="P:DNA integration"/>
    <property type="evidence" value="ECO:0007669"/>
    <property type="project" value="InterPro"/>
</dbReference>
<dbReference type="PROSITE" id="PS50994">
    <property type="entry name" value="INTEGRASE"/>
    <property type="match status" value="1"/>
</dbReference>
<dbReference type="Proteomes" id="UP000325755">
    <property type="component" value="Chromosome"/>
</dbReference>
<protein>
    <submittedName>
        <fullName evidence="2">DDE-type integrase/transposase/recombinase</fullName>
    </submittedName>
</protein>
<evidence type="ECO:0000313" key="2">
    <source>
        <dbReference type="EMBL" id="QFY44027.1"/>
    </source>
</evidence>
<dbReference type="PANTHER" id="PTHR46889:SF4">
    <property type="entry name" value="TRANSPOSASE INSO FOR INSERTION SEQUENCE ELEMENT IS911B-RELATED"/>
    <property type="match status" value="1"/>
</dbReference>
<dbReference type="SUPFAM" id="SSF53098">
    <property type="entry name" value="Ribonuclease H-like"/>
    <property type="match status" value="1"/>
</dbReference>
<dbReference type="InterPro" id="IPR012337">
    <property type="entry name" value="RNaseH-like_sf"/>
</dbReference>
<dbReference type="InterPro" id="IPR036397">
    <property type="entry name" value="RNaseH_sf"/>
</dbReference>
<organism evidence="2 3">
    <name type="scientific">Candidatus Methylospira mobilis</name>
    <dbReference type="NCBI Taxonomy" id="1808979"/>
    <lineage>
        <taxon>Bacteria</taxon>
        <taxon>Pseudomonadati</taxon>
        <taxon>Pseudomonadota</taxon>
        <taxon>Gammaproteobacteria</taxon>
        <taxon>Methylococcales</taxon>
        <taxon>Methylococcaceae</taxon>
        <taxon>Candidatus Methylospira</taxon>
    </lineage>
</organism>
<accession>A0A5Q0BPM7</accession>
<dbReference type="InParanoid" id="A0A5Q0BPM7"/>
<evidence type="ECO:0000259" key="1">
    <source>
        <dbReference type="PROSITE" id="PS50994"/>
    </source>
</evidence>
<dbReference type="AlphaFoldDB" id="A0A5Q0BPM7"/>
<feature type="domain" description="Integrase catalytic" evidence="1">
    <location>
        <begin position="1"/>
        <end position="93"/>
    </location>
</feature>
<name>A0A5Q0BPM7_9GAMM</name>
<dbReference type="EMBL" id="CP044205">
    <property type="protein sequence ID" value="QFY44027.1"/>
    <property type="molecule type" value="Genomic_DNA"/>
</dbReference>